<dbReference type="InterPro" id="IPR016055">
    <property type="entry name" value="A-D-PHexomutase_a/b/a-I/II/III"/>
</dbReference>
<dbReference type="InterPro" id="IPR005841">
    <property type="entry name" value="Alpha-D-phosphohexomutase_SF"/>
</dbReference>
<evidence type="ECO:0000259" key="6">
    <source>
        <dbReference type="Pfam" id="PF02880"/>
    </source>
</evidence>
<reference evidence="7" key="1">
    <citation type="submission" date="2020-10" db="EMBL/GenBank/DDBJ databases">
        <authorList>
            <person name="Gilroy R."/>
        </authorList>
    </citation>
    <scope>NUCLEOTIDE SEQUENCE</scope>
    <source>
        <strain evidence="7">ChiSxjej2B14-6234</strain>
    </source>
</reference>
<accession>A0A9D0Z7Z8</accession>
<gene>
    <name evidence="7" type="ORF">IAB73_00430</name>
</gene>
<comment type="cofactor">
    <cofactor evidence="1">
        <name>Mg(2+)</name>
        <dbReference type="ChEBI" id="CHEBI:18420"/>
    </cofactor>
</comment>
<evidence type="ECO:0000313" key="7">
    <source>
        <dbReference type="EMBL" id="HIQ70673.1"/>
    </source>
</evidence>
<dbReference type="Pfam" id="PF02879">
    <property type="entry name" value="PGM_PMM_II"/>
    <property type="match status" value="1"/>
</dbReference>
<dbReference type="Proteomes" id="UP000886887">
    <property type="component" value="Unassembled WGS sequence"/>
</dbReference>
<dbReference type="CDD" id="cd03089">
    <property type="entry name" value="PMM_PGM"/>
    <property type="match status" value="1"/>
</dbReference>
<dbReference type="InterPro" id="IPR005844">
    <property type="entry name" value="A-D-PHexomutase_a/b/a-I"/>
</dbReference>
<sequence>MHEDWLSLLSGTDVRGDAAPREGHPAVLTEDVARALGAAFARFLRAQGHERPLVAVGRDSRVTGEALLRAAVEGLCREGARVRVCGLCTTPAMFMTTVTEGFMADGSVMITASHHPWYRNGLKFFTAQGGLSAQEVGGLLRDARDVPAGLPDGADVRETDFLSVYARQLERIMRDALGGGPRPLAGLHIAVDAGNGVGGFYARVLGELGADTSGSQFLEPDGMFPHHMPNPEDAEAMRAVSRAVLDSGADLGVIFDTDCDRAAIVDATGREINRNRLIALISAILLTETPGATIVTDSVTSSGLADFIAVRGGVHHRFKRGYHNVIEEARRLCATGVDCPLAIETSGHAALRENYFLDDGMYLVTRLIVAAMRKKAAGGGIGDWIEGLREPVEAREVRIAITAADFRAAGAAALAAFETYAPAHGGRLAQDSREGVRASFDVDGCAGAGWLLIRMSVHDPVMPVNCESDAAGGVRAMLTVLSDALACCEGLDLSPLRQALEA</sequence>
<dbReference type="Gene3D" id="3.40.120.10">
    <property type="entry name" value="Alpha-D-Glucose-1,6-Bisphosphate, subunit A, domain 3"/>
    <property type="match status" value="3"/>
</dbReference>
<dbReference type="EMBL" id="DVFJ01000001">
    <property type="protein sequence ID" value="HIQ70673.1"/>
    <property type="molecule type" value="Genomic_DNA"/>
</dbReference>
<dbReference type="InterPro" id="IPR005845">
    <property type="entry name" value="A-D-PHexomutase_a/b/a-II"/>
</dbReference>
<dbReference type="InterPro" id="IPR050060">
    <property type="entry name" value="Phosphoglucosamine_mutase"/>
</dbReference>
<feature type="domain" description="Alpha-D-phosphohexomutase alpha/beta/alpha" evidence="6">
    <location>
        <begin position="274"/>
        <end position="373"/>
    </location>
</feature>
<evidence type="ECO:0000256" key="2">
    <source>
        <dbReference type="ARBA" id="ARBA00010231"/>
    </source>
</evidence>
<dbReference type="PANTHER" id="PTHR42946:SF1">
    <property type="entry name" value="PHOSPHOGLUCOMUTASE (ALPHA-D-GLUCOSE-1,6-BISPHOSPHATE-DEPENDENT)"/>
    <property type="match status" value="1"/>
</dbReference>
<comment type="caution">
    <text evidence="7">The sequence shown here is derived from an EMBL/GenBank/DDBJ whole genome shotgun (WGS) entry which is preliminary data.</text>
</comment>
<reference evidence="7" key="2">
    <citation type="journal article" date="2021" name="PeerJ">
        <title>Extensive microbial diversity within the chicken gut microbiome revealed by metagenomics and culture.</title>
        <authorList>
            <person name="Gilroy R."/>
            <person name="Ravi A."/>
            <person name="Getino M."/>
            <person name="Pursley I."/>
            <person name="Horton D.L."/>
            <person name="Alikhan N.F."/>
            <person name="Baker D."/>
            <person name="Gharbi K."/>
            <person name="Hall N."/>
            <person name="Watson M."/>
            <person name="Adriaenssens E.M."/>
            <person name="Foster-Nyarko E."/>
            <person name="Jarju S."/>
            <person name="Secka A."/>
            <person name="Antonio M."/>
            <person name="Oren A."/>
            <person name="Chaudhuri R.R."/>
            <person name="La Ragione R."/>
            <person name="Hildebrand F."/>
            <person name="Pallen M.J."/>
        </authorList>
    </citation>
    <scope>NUCLEOTIDE SEQUENCE</scope>
    <source>
        <strain evidence="7">ChiSxjej2B14-6234</strain>
    </source>
</reference>
<proteinExistence type="inferred from homology"/>
<feature type="domain" description="Alpha-D-phosphohexomutase alpha/beta/alpha" evidence="4">
    <location>
        <begin position="13"/>
        <end position="132"/>
    </location>
</feature>
<dbReference type="PRINTS" id="PR00509">
    <property type="entry name" value="PGMPMM"/>
</dbReference>
<name>A0A9D0Z7Z8_9FIRM</name>
<dbReference type="PANTHER" id="PTHR42946">
    <property type="entry name" value="PHOSPHOHEXOSE MUTASE"/>
    <property type="match status" value="1"/>
</dbReference>
<dbReference type="GO" id="GO:0005975">
    <property type="term" value="P:carbohydrate metabolic process"/>
    <property type="evidence" value="ECO:0007669"/>
    <property type="project" value="InterPro"/>
</dbReference>
<keyword evidence="3" id="KW-0597">Phosphoprotein</keyword>
<evidence type="ECO:0000256" key="3">
    <source>
        <dbReference type="ARBA" id="ARBA00022553"/>
    </source>
</evidence>
<dbReference type="InterPro" id="IPR005846">
    <property type="entry name" value="A-D-PHexomutase_a/b/a-III"/>
</dbReference>
<comment type="similarity">
    <text evidence="2">Belongs to the phosphohexose mutase family.</text>
</comment>
<dbReference type="SUPFAM" id="SSF53738">
    <property type="entry name" value="Phosphoglucomutase, first 3 domains"/>
    <property type="match status" value="3"/>
</dbReference>
<evidence type="ECO:0000256" key="1">
    <source>
        <dbReference type="ARBA" id="ARBA00001946"/>
    </source>
</evidence>
<dbReference type="FunFam" id="3.40.120.10:FF:000010">
    <property type="entry name" value="phosphomannomutase/phosphoglucomutase isoform X1"/>
    <property type="match status" value="1"/>
</dbReference>
<evidence type="ECO:0000259" key="5">
    <source>
        <dbReference type="Pfam" id="PF02879"/>
    </source>
</evidence>
<evidence type="ECO:0000259" key="4">
    <source>
        <dbReference type="Pfam" id="PF02878"/>
    </source>
</evidence>
<organism evidence="7 8">
    <name type="scientific">Candidatus Onthenecus intestinigallinarum</name>
    <dbReference type="NCBI Taxonomy" id="2840875"/>
    <lineage>
        <taxon>Bacteria</taxon>
        <taxon>Bacillati</taxon>
        <taxon>Bacillota</taxon>
        <taxon>Clostridia</taxon>
        <taxon>Eubacteriales</taxon>
        <taxon>Candidatus Onthenecus</taxon>
    </lineage>
</organism>
<dbReference type="Pfam" id="PF02878">
    <property type="entry name" value="PGM_PMM_I"/>
    <property type="match status" value="1"/>
</dbReference>
<dbReference type="Pfam" id="PF02880">
    <property type="entry name" value="PGM_PMM_III"/>
    <property type="match status" value="1"/>
</dbReference>
<protein>
    <submittedName>
        <fullName evidence="7">Phosphomannomutase/phosphoglucomutase</fullName>
    </submittedName>
</protein>
<dbReference type="GO" id="GO:0004615">
    <property type="term" value="F:phosphomannomutase activity"/>
    <property type="evidence" value="ECO:0007669"/>
    <property type="project" value="TreeGrafter"/>
</dbReference>
<dbReference type="AlphaFoldDB" id="A0A9D0Z7Z8"/>
<evidence type="ECO:0000313" key="8">
    <source>
        <dbReference type="Proteomes" id="UP000886887"/>
    </source>
</evidence>
<feature type="domain" description="Alpha-D-phosphohexomutase alpha/beta/alpha" evidence="5">
    <location>
        <begin position="186"/>
        <end position="269"/>
    </location>
</feature>